<dbReference type="GO" id="GO:0009432">
    <property type="term" value="P:SOS response"/>
    <property type="evidence" value="ECO:0007669"/>
    <property type="project" value="TreeGrafter"/>
</dbReference>
<keyword evidence="1" id="KW-0067">ATP-binding</keyword>
<dbReference type="SMART" id="SM01209">
    <property type="entry name" value="GARS_A"/>
    <property type="match status" value="1"/>
</dbReference>
<dbReference type="GO" id="GO:0018169">
    <property type="term" value="F:ribosomal S6-glutamic acid ligase activity"/>
    <property type="evidence" value="ECO:0007669"/>
    <property type="project" value="TreeGrafter"/>
</dbReference>
<dbReference type="Gene3D" id="2.30.36.100">
    <property type="match status" value="1"/>
</dbReference>
<protein>
    <submittedName>
        <fullName evidence="3">COG1821 family protein</fullName>
    </submittedName>
</protein>
<dbReference type="Gene3D" id="3.40.50.11770">
    <property type="match status" value="1"/>
</dbReference>
<dbReference type="PROSITE" id="PS50975">
    <property type="entry name" value="ATP_GRASP"/>
    <property type="match status" value="1"/>
</dbReference>
<dbReference type="RefSeq" id="WP_075366499.1">
    <property type="nucleotide sequence ID" value="NZ_MLBF01000044.1"/>
</dbReference>
<dbReference type="PIRSF" id="PIRSF016766">
    <property type="entry name" value="UCP016766_ATPgrasp"/>
    <property type="match status" value="1"/>
</dbReference>
<comment type="caution">
    <text evidence="3">The sequence shown here is derived from an EMBL/GenBank/DDBJ whole genome shotgun (WGS) entry which is preliminary data.</text>
</comment>
<gene>
    <name evidence="3" type="ORF">DSOL_4102</name>
</gene>
<name>A0A1Q8QLU8_9FIRM</name>
<dbReference type="InterPro" id="IPR011761">
    <property type="entry name" value="ATP-grasp"/>
</dbReference>
<dbReference type="OrthoDB" id="9803907at2"/>
<evidence type="ECO:0000256" key="1">
    <source>
        <dbReference type="PROSITE-ProRule" id="PRU00409"/>
    </source>
</evidence>
<dbReference type="Pfam" id="PF18301">
    <property type="entry name" value="preATP-grasp_3"/>
    <property type="match status" value="1"/>
</dbReference>
<keyword evidence="1" id="KW-0547">Nucleotide-binding</keyword>
<dbReference type="GO" id="GO:0005737">
    <property type="term" value="C:cytoplasm"/>
    <property type="evidence" value="ECO:0007669"/>
    <property type="project" value="TreeGrafter"/>
</dbReference>
<dbReference type="PANTHER" id="PTHR21621:SF0">
    <property type="entry name" value="BETA-CITRYLGLUTAMATE SYNTHASE B-RELATED"/>
    <property type="match status" value="1"/>
</dbReference>
<proteinExistence type="predicted"/>
<dbReference type="SUPFAM" id="SSF56059">
    <property type="entry name" value="Glutathione synthetase ATP-binding domain-like"/>
    <property type="match status" value="1"/>
</dbReference>
<sequence length="344" mass="37673">MRVLIYEFFSAGAMDDNEDLFLLGFSMLNAVLSDFIEIPGLEISTVLHSRVKDLMVQVPYADRVHISWTGEGPGTWLDQYEKMVESCDTVLVIAPETDGLLARLIGVAERKGKKVLGSTAKAVALVSDKAETIKLLTSHGLPVPYTERLTFPLPSHWQARIVERFPMPIVLKPVTGAGGQGVMVIKDPVRLDRAVKQFEGVSGPTPFLVQEYISGEAVSVSCLVTAGQVVPLSLNRQHIAQDEELYFQGITIPYQHPQAQEALDIAKRACEAVDGLAGFVGVDLVLGVTGPVIMEINSRISVAYVALREVVKRNFAHDLWLTCMEQRLPAPPELSGTFTYRVGS</sequence>
<dbReference type="InterPro" id="IPR003806">
    <property type="entry name" value="ATP-grasp_PylC-type"/>
</dbReference>
<organism evidence="3 4">
    <name type="scientific">Desulfosporosinus metallidurans</name>
    <dbReference type="NCBI Taxonomy" id="1888891"/>
    <lineage>
        <taxon>Bacteria</taxon>
        <taxon>Bacillati</taxon>
        <taxon>Bacillota</taxon>
        <taxon>Clostridia</taxon>
        <taxon>Eubacteriales</taxon>
        <taxon>Desulfitobacteriaceae</taxon>
        <taxon>Desulfosporosinus</taxon>
    </lineage>
</organism>
<dbReference type="EMBL" id="MLBF01000044">
    <property type="protein sequence ID" value="OLN28327.1"/>
    <property type="molecule type" value="Genomic_DNA"/>
</dbReference>
<dbReference type="STRING" id="1888891.DSOL_4102"/>
<feature type="domain" description="ATP-grasp" evidence="2">
    <location>
        <begin position="133"/>
        <end position="324"/>
    </location>
</feature>
<dbReference type="Proteomes" id="UP000186102">
    <property type="component" value="Unassembled WGS sequence"/>
</dbReference>
<dbReference type="InterPro" id="IPR024710">
    <property type="entry name" value="MfnD"/>
</dbReference>
<evidence type="ECO:0000259" key="2">
    <source>
        <dbReference type="PROSITE" id="PS50975"/>
    </source>
</evidence>
<accession>A0A1Q8QLU8</accession>
<keyword evidence="4" id="KW-1185">Reference proteome</keyword>
<dbReference type="InterPro" id="IPR040803">
    <property type="entry name" value="MfnD_preATP-grasp"/>
</dbReference>
<dbReference type="Gene3D" id="3.30.470.20">
    <property type="entry name" value="ATP-grasp fold, B domain"/>
    <property type="match status" value="1"/>
</dbReference>
<dbReference type="GO" id="GO:0046872">
    <property type="term" value="F:metal ion binding"/>
    <property type="evidence" value="ECO:0007669"/>
    <property type="project" value="InterPro"/>
</dbReference>
<dbReference type="PANTHER" id="PTHR21621">
    <property type="entry name" value="RIBOSOMAL PROTEIN S6 MODIFICATION PROTEIN"/>
    <property type="match status" value="1"/>
</dbReference>
<evidence type="ECO:0000313" key="4">
    <source>
        <dbReference type="Proteomes" id="UP000186102"/>
    </source>
</evidence>
<dbReference type="GO" id="GO:0005524">
    <property type="term" value="F:ATP binding"/>
    <property type="evidence" value="ECO:0007669"/>
    <property type="project" value="UniProtKB-UniRule"/>
</dbReference>
<reference evidence="3 4" key="1">
    <citation type="submission" date="2016-09" db="EMBL/GenBank/DDBJ databases">
        <title>Complete genome of Desulfosporosinus sp. OL.</title>
        <authorList>
            <person name="Mardanov A."/>
            <person name="Beletsky A."/>
            <person name="Panova A."/>
            <person name="Karnachuk O."/>
            <person name="Ravin N."/>
        </authorList>
    </citation>
    <scope>NUCLEOTIDE SEQUENCE [LARGE SCALE GENOMIC DNA]</scope>
    <source>
        <strain evidence="3 4">OL</strain>
    </source>
</reference>
<evidence type="ECO:0000313" key="3">
    <source>
        <dbReference type="EMBL" id="OLN28327.1"/>
    </source>
</evidence>
<dbReference type="AlphaFoldDB" id="A0A1Q8QLU8"/>
<dbReference type="Pfam" id="PF02655">
    <property type="entry name" value="ATP-grasp_3"/>
    <property type="match status" value="1"/>
</dbReference>